<proteinExistence type="predicted"/>
<dbReference type="AlphaFoldDB" id="A0AA38XKY6"/>
<evidence type="ECO:0000313" key="1">
    <source>
        <dbReference type="EMBL" id="KAJ9615346.1"/>
    </source>
</evidence>
<name>A0AA38XKY6_9EURO</name>
<comment type="caution">
    <text evidence="1">The sequence shown here is derived from an EMBL/GenBank/DDBJ whole genome shotgun (WGS) entry which is preliminary data.</text>
</comment>
<gene>
    <name evidence="1" type="ORF">H2200_001421</name>
</gene>
<dbReference type="Proteomes" id="UP001172673">
    <property type="component" value="Unassembled WGS sequence"/>
</dbReference>
<reference evidence="1" key="1">
    <citation type="submission" date="2022-10" db="EMBL/GenBank/DDBJ databases">
        <title>Culturing micro-colonial fungi from biological soil crusts in the Mojave desert and describing Neophaeococcomyces mojavensis, and introducing the new genera and species Taxawa tesnikishii.</title>
        <authorList>
            <person name="Kurbessoian T."/>
            <person name="Stajich J.E."/>
        </authorList>
    </citation>
    <scope>NUCLEOTIDE SEQUENCE</scope>
    <source>
        <strain evidence="1">TK_41</strain>
    </source>
</reference>
<sequence length="258" mass="29088">MILAQLEHQSLAHLTLRIPSTDNIHDIIADRQDTLYPQIRGTLADFMSGLNSLTLKLSYSSGRLERVYPRTPNMIVHIVKSHGKYYQDMFDFAAMATSLKSLRIHFTAPYRLDQLKLKGFRVLKALSLSGIRTTGQPLLSLLAQNKTSLESVFLHRIELIEKSWEDVLVVLCESPLLTSVAFQSCINAAHGRFSQYNFHITPGNVDITPASVDITPGSIDSRDLEPERLHDHTALRALIRLVNGRTRESRLSEPELAF</sequence>
<evidence type="ECO:0000313" key="2">
    <source>
        <dbReference type="Proteomes" id="UP001172673"/>
    </source>
</evidence>
<dbReference type="EMBL" id="JAPDRK010000002">
    <property type="protein sequence ID" value="KAJ9615346.1"/>
    <property type="molecule type" value="Genomic_DNA"/>
</dbReference>
<accession>A0AA38XKY6</accession>
<protein>
    <submittedName>
        <fullName evidence="1">Uncharacterized protein</fullName>
    </submittedName>
</protein>
<keyword evidence="2" id="KW-1185">Reference proteome</keyword>
<organism evidence="1 2">
    <name type="scientific">Cladophialophora chaetospira</name>
    <dbReference type="NCBI Taxonomy" id="386627"/>
    <lineage>
        <taxon>Eukaryota</taxon>
        <taxon>Fungi</taxon>
        <taxon>Dikarya</taxon>
        <taxon>Ascomycota</taxon>
        <taxon>Pezizomycotina</taxon>
        <taxon>Eurotiomycetes</taxon>
        <taxon>Chaetothyriomycetidae</taxon>
        <taxon>Chaetothyriales</taxon>
        <taxon>Herpotrichiellaceae</taxon>
        <taxon>Cladophialophora</taxon>
    </lineage>
</organism>